<organism evidence="6 7">
    <name type="scientific">Intestinicryptomonas porci</name>
    <dbReference type="NCBI Taxonomy" id="2926320"/>
    <lineage>
        <taxon>Bacteria</taxon>
        <taxon>Pseudomonadati</taxon>
        <taxon>Verrucomicrobiota</taxon>
        <taxon>Opitutia</taxon>
        <taxon>Opitutales</taxon>
        <taxon>Intestinicryptomonaceae</taxon>
        <taxon>Intestinicryptomonas</taxon>
    </lineage>
</organism>
<proteinExistence type="predicted"/>
<comment type="caution">
    <text evidence="6">The sequence shown here is derived from an EMBL/GenBank/DDBJ whole genome shotgun (WGS) entry which is preliminary data.</text>
</comment>
<dbReference type="Pfam" id="PF09339">
    <property type="entry name" value="HTH_IclR"/>
    <property type="match status" value="1"/>
</dbReference>
<feature type="domain" description="IclR-ED" evidence="5">
    <location>
        <begin position="82"/>
        <end position="265"/>
    </location>
</feature>
<dbReference type="PANTHER" id="PTHR30136">
    <property type="entry name" value="HELIX-TURN-HELIX TRANSCRIPTIONAL REGULATOR, ICLR FAMILY"/>
    <property type="match status" value="1"/>
</dbReference>
<dbReference type="InterPro" id="IPR050707">
    <property type="entry name" value="HTH_MetabolicPath_Reg"/>
</dbReference>
<accession>A0ABU4WHX8</accession>
<gene>
    <name evidence="6" type="ORF">MOX91_08285</name>
</gene>
<dbReference type="InterPro" id="IPR036388">
    <property type="entry name" value="WH-like_DNA-bd_sf"/>
</dbReference>
<dbReference type="InterPro" id="IPR029016">
    <property type="entry name" value="GAF-like_dom_sf"/>
</dbReference>
<evidence type="ECO:0000259" key="4">
    <source>
        <dbReference type="PROSITE" id="PS51077"/>
    </source>
</evidence>
<dbReference type="PANTHER" id="PTHR30136:SF7">
    <property type="entry name" value="HTH-TYPE TRANSCRIPTIONAL REGULATOR KDGR-RELATED"/>
    <property type="match status" value="1"/>
</dbReference>
<feature type="domain" description="HTH iclR-type" evidence="4">
    <location>
        <begin position="19"/>
        <end position="81"/>
    </location>
</feature>
<evidence type="ECO:0000313" key="6">
    <source>
        <dbReference type="EMBL" id="MDX8416166.1"/>
    </source>
</evidence>
<evidence type="ECO:0000256" key="2">
    <source>
        <dbReference type="ARBA" id="ARBA00023125"/>
    </source>
</evidence>
<sequence>MTKNKTPQVTKANRKRYEIPNLRKAFEILEMLSEERGGITFPEMLEKIECNKTSLFRILMTLENMGYLRKNAETDAFSVSRKILSLAYPALCDANIIEESLDVVRNLRDEIGETTMLGVLLDNECVMVEQEYGLSSFNFIGKLGMKSPLHASAPGKALLSALPKPDLEKLLPKINFEKCAKNTVENVQSLKEQIEKFSKLNYAYDASEAVDGVNCVASPIFDAHSYPVAVIWITGPAHRILESEFDALGKKVLASAAKISERLGYIA</sequence>
<keyword evidence="3" id="KW-0804">Transcription</keyword>
<dbReference type="PROSITE" id="PS51078">
    <property type="entry name" value="ICLR_ED"/>
    <property type="match status" value="1"/>
</dbReference>
<dbReference type="SMART" id="SM00346">
    <property type="entry name" value="HTH_ICLR"/>
    <property type="match status" value="1"/>
</dbReference>
<dbReference type="SUPFAM" id="SSF46785">
    <property type="entry name" value="Winged helix' DNA-binding domain"/>
    <property type="match status" value="1"/>
</dbReference>
<dbReference type="SUPFAM" id="SSF55781">
    <property type="entry name" value="GAF domain-like"/>
    <property type="match status" value="1"/>
</dbReference>
<dbReference type="EMBL" id="JALBUT010000010">
    <property type="protein sequence ID" value="MDX8416166.1"/>
    <property type="molecule type" value="Genomic_DNA"/>
</dbReference>
<evidence type="ECO:0000259" key="5">
    <source>
        <dbReference type="PROSITE" id="PS51078"/>
    </source>
</evidence>
<dbReference type="Gene3D" id="3.30.450.40">
    <property type="match status" value="1"/>
</dbReference>
<dbReference type="InterPro" id="IPR014757">
    <property type="entry name" value="Tscrpt_reg_IclR_C"/>
</dbReference>
<dbReference type="InterPro" id="IPR036390">
    <property type="entry name" value="WH_DNA-bd_sf"/>
</dbReference>
<evidence type="ECO:0000313" key="7">
    <source>
        <dbReference type="Proteomes" id="UP001275932"/>
    </source>
</evidence>
<dbReference type="RefSeq" id="WP_370397621.1">
    <property type="nucleotide sequence ID" value="NZ_JALBUT010000010.1"/>
</dbReference>
<dbReference type="InterPro" id="IPR005471">
    <property type="entry name" value="Tscrpt_reg_IclR_N"/>
</dbReference>
<keyword evidence="1" id="KW-0805">Transcription regulation</keyword>
<evidence type="ECO:0000256" key="1">
    <source>
        <dbReference type="ARBA" id="ARBA00023015"/>
    </source>
</evidence>
<evidence type="ECO:0000256" key="3">
    <source>
        <dbReference type="ARBA" id="ARBA00023163"/>
    </source>
</evidence>
<name>A0ABU4WHX8_9BACT</name>
<reference evidence="6 7" key="1">
    <citation type="submission" date="2022-03" db="EMBL/GenBank/DDBJ databases">
        <title>Novel taxa within the pig intestine.</title>
        <authorList>
            <person name="Wylensek D."/>
            <person name="Bishof K."/>
            <person name="Afrizal A."/>
            <person name="Clavel T."/>
        </authorList>
    </citation>
    <scope>NUCLEOTIDE SEQUENCE [LARGE SCALE GENOMIC DNA]</scope>
    <source>
        <strain evidence="6 7">CLA-KB-P66</strain>
    </source>
</reference>
<dbReference type="Pfam" id="PF01614">
    <property type="entry name" value="IclR_C"/>
    <property type="match status" value="1"/>
</dbReference>
<dbReference type="Gene3D" id="1.10.10.10">
    <property type="entry name" value="Winged helix-like DNA-binding domain superfamily/Winged helix DNA-binding domain"/>
    <property type="match status" value="1"/>
</dbReference>
<protein>
    <submittedName>
        <fullName evidence="6">IclR family transcriptional regulator</fullName>
    </submittedName>
</protein>
<dbReference type="PROSITE" id="PS51077">
    <property type="entry name" value="HTH_ICLR"/>
    <property type="match status" value="1"/>
</dbReference>
<dbReference type="Proteomes" id="UP001275932">
    <property type="component" value="Unassembled WGS sequence"/>
</dbReference>
<keyword evidence="2" id="KW-0238">DNA-binding</keyword>
<keyword evidence="7" id="KW-1185">Reference proteome</keyword>